<evidence type="ECO:0000256" key="2">
    <source>
        <dbReference type="ARBA" id="ARBA00023125"/>
    </source>
</evidence>
<comment type="caution">
    <text evidence="5">The sequence shown here is derived from an EMBL/GenBank/DDBJ whole genome shotgun (WGS) entry which is preliminary data.</text>
</comment>
<dbReference type="SUPFAM" id="SSF53822">
    <property type="entry name" value="Periplasmic binding protein-like I"/>
    <property type="match status" value="1"/>
</dbReference>
<feature type="non-terminal residue" evidence="5">
    <location>
        <position position="1"/>
    </location>
</feature>
<name>T0YS62_9ZZZZ</name>
<reference evidence="5" key="1">
    <citation type="submission" date="2013-08" db="EMBL/GenBank/DDBJ databases">
        <authorList>
            <person name="Mendez C."/>
            <person name="Richter M."/>
            <person name="Ferrer M."/>
            <person name="Sanchez J."/>
        </authorList>
    </citation>
    <scope>NUCLEOTIDE SEQUENCE</scope>
</reference>
<accession>T0YS62</accession>
<dbReference type="GO" id="GO:0003700">
    <property type="term" value="F:DNA-binding transcription factor activity"/>
    <property type="evidence" value="ECO:0007669"/>
    <property type="project" value="TreeGrafter"/>
</dbReference>
<organism evidence="5">
    <name type="scientific">mine drainage metagenome</name>
    <dbReference type="NCBI Taxonomy" id="410659"/>
    <lineage>
        <taxon>unclassified sequences</taxon>
        <taxon>metagenomes</taxon>
        <taxon>ecological metagenomes</taxon>
    </lineage>
</organism>
<dbReference type="InterPro" id="IPR046335">
    <property type="entry name" value="LacI/GalR-like_sensor"/>
</dbReference>
<evidence type="ECO:0000256" key="1">
    <source>
        <dbReference type="ARBA" id="ARBA00023015"/>
    </source>
</evidence>
<feature type="domain" description="Transcriptional regulator LacI/GalR-like sensor" evidence="4">
    <location>
        <begin position="7"/>
        <end position="166"/>
    </location>
</feature>
<dbReference type="Gene3D" id="3.40.50.2300">
    <property type="match status" value="1"/>
</dbReference>
<dbReference type="InterPro" id="IPR028082">
    <property type="entry name" value="Peripla_BP_I"/>
</dbReference>
<dbReference type="PANTHER" id="PTHR30146">
    <property type="entry name" value="LACI-RELATED TRANSCRIPTIONAL REPRESSOR"/>
    <property type="match status" value="1"/>
</dbReference>
<evidence type="ECO:0000259" key="4">
    <source>
        <dbReference type="Pfam" id="PF13377"/>
    </source>
</evidence>
<gene>
    <name evidence="5" type="ORF">B2A_12310</name>
</gene>
<evidence type="ECO:0000313" key="5">
    <source>
        <dbReference type="EMBL" id="EQD35993.1"/>
    </source>
</evidence>
<dbReference type="EMBL" id="AUZZ01008879">
    <property type="protein sequence ID" value="EQD35993.1"/>
    <property type="molecule type" value="Genomic_DNA"/>
</dbReference>
<keyword evidence="1" id="KW-0805">Transcription regulation</keyword>
<dbReference type="AlphaFoldDB" id="T0YS62"/>
<dbReference type="PANTHER" id="PTHR30146:SF109">
    <property type="entry name" value="HTH-TYPE TRANSCRIPTIONAL REGULATOR GALS"/>
    <property type="match status" value="1"/>
</dbReference>
<protein>
    <submittedName>
        <fullName evidence="5">LacI family transcription regulator</fullName>
    </submittedName>
</protein>
<proteinExistence type="predicted"/>
<evidence type="ECO:0000256" key="3">
    <source>
        <dbReference type="ARBA" id="ARBA00023163"/>
    </source>
</evidence>
<dbReference type="GO" id="GO:0000976">
    <property type="term" value="F:transcription cis-regulatory region binding"/>
    <property type="evidence" value="ECO:0007669"/>
    <property type="project" value="TreeGrafter"/>
</dbReference>
<keyword evidence="2" id="KW-0238">DNA-binding</keyword>
<sequence length="173" mass="18935">AGALAARTLCEAGHRRLAVIEGPEGSRDNALRMRGFYATLPAYGVDANAVPRVHGTFTPQSGQAGVQELLHGQERFTALFCANDEMAIGAISHLSQIGLAVPEDVSVMGYDNIELSAVTAPPLTTVLIPWREIATNAVYRLLDLCYGWCIPVQREIVTHVIWRDSVRRIEPQR</sequence>
<reference evidence="5" key="2">
    <citation type="journal article" date="2014" name="ISME J.">
        <title>Microbial stratification in low pH oxic and suboxic macroscopic growths along an acid mine drainage.</title>
        <authorList>
            <person name="Mendez-Garcia C."/>
            <person name="Mesa V."/>
            <person name="Sprenger R.R."/>
            <person name="Richter M."/>
            <person name="Diez M.S."/>
            <person name="Solano J."/>
            <person name="Bargiela R."/>
            <person name="Golyshina O.V."/>
            <person name="Manteca A."/>
            <person name="Ramos J.L."/>
            <person name="Gallego J.R."/>
            <person name="Llorente I."/>
            <person name="Martins Dos Santos V.A."/>
            <person name="Jensen O.N."/>
            <person name="Pelaez A.I."/>
            <person name="Sanchez J."/>
            <person name="Ferrer M."/>
        </authorList>
    </citation>
    <scope>NUCLEOTIDE SEQUENCE</scope>
</reference>
<dbReference type="Pfam" id="PF13377">
    <property type="entry name" value="Peripla_BP_3"/>
    <property type="match status" value="1"/>
</dbReference>
<keyword evidence="3" id="KW-0804">Transcription</keyword>